<comment type="caution">
    <text evidence="2">The sequence shown here is derived from an EMBL/GenBank/DDBJ whole genome shotgun (WGS) entry which is preliminary data.</text>
</comment>
<accession>A0A948W4G7</accession>
<sequence length="91" mass="10687">MTSSHLRNDGKLLPFTPLERTSCESKDEKTSLDRRPLLRLVEEEEEVRHDRIQEARARIARRFYDQDEVRREITKALLGFFGTGEDEEIPG</sequence>
<feature type="compositionally biased region" description="Basic and acidic residues" evidence="1">
    <location>
        <begin position="1"/>
        <end position="10"/>
    </location>
</feature>
<evidence type="ECO:0000256" key="1">
    <source>
        <dbReference type="SAM" id="MobiDB-lite"/>
    </source>
</evidence>
<dbReference type="AlphaFoldDB" id="A0A948W4G7"/>
<gene>
    <name evidence="2" type="ORF">KJ970_14845</name>
</gene>
<dbReference type="EMBL" id="JAHJDP010000085">
    <property type="protein sequence ID" value="MBU2692197.1"/>
    <property type="molecule type" value="Genomic_DNA"/>
</dbReference>
<feature type="region of interest" description="Disordered" evidence="1">
    <location>
        <begin position="1"/>
        <end position="29"/>
    </location>
</feature>
<reference evidence="2" key="1">
    <citation type="submission" date="2021-05" db="EMBL/GenBank/DDBJ databases">
        <title>Energy efficiency and biological interactions define the core microbiome of deep oligotrophic groundwater.</title>
        <authorList>
            <person name="Mehrshad M."/>
            <person name="Lopez-Fernandez M."/>
            <person name="Bell E."/>
            <person name="Bernier-Latmani R."/>
            <person name="Bertilsson S."/>
            <person name="Dopson M."/>
        </authorList>
    </citation>
    <scope>NUCLEOTIDE SEQUENCE</scope>
    <source>
        <strain evidence="2">Modern_marine.mb.64</strain>
    </source>
</reference>
<evidence type="ECO:0000313" key="2">
    <source>
        <dbReference type="EMBL" id="MBU2692197.1"/>
    </source>
</evidence>
<proteinExistence type="predicted"/>
<evidence type="ECO:0000313" key="3">
    <source>
        <dbReference type="Proteomes" id="UP000777784"/>
    </source>
</evidence>
<protein>
    <submittedName>
        <fullName evidence="2">Uncharacterized protein</fullName>
    </submittedName>
</protein>
<name>A0A948W4G7_UNCEI</name>
<organism evidence="2 3">
    <name type="scientific">Eiseniibacteriota bacterium</name>
    <dbReference type="NCBI Taxonomy" id="2212470"/>
    <lineage>
        <taxon>Bacteria</taxon>
        <taxon>Candidatus Eiseniibacteriota</taxon>
    </lineage>
</organism>
<dbReference type="Proteomes" id="UP000777784">
    <property type="component" value="Unassembled WGS sequence"/>
</dbReference>